<evidence type="ECO:0000313" key="6">
    <source>
        <dbReference type="Proteomes" id="UP001295684"/>
    </source>
</evidence>
<dbReference type="PANTHER" id="PTHR10971">
    <property type="entry name" value="MRNA EXPORT FACTOR AND BUB3"/>
    <property type="match status" value="1"/>
</dbReference>
<dbReference type="InterPro" id="IPR015943">
    <property type="entry name" value="WD40/YVTN_repeat-like_dom_sf"/>
</dbReference>
<evidence type="ECO:0000313" key="5">
    <source>
        <dbReference type="EMBL" id="CAI2374228.1"/>
    </source>
</evidence>
<dbReference type="SMART" id="SM00320">
    <property type="entry name" value="WD40"/>
    <property type="match status" value="4"/>
</dbReference>
<accession>A0AAD2CZ22</accession>
<gene>
    <name evidence="5" type="ORF">ECRASSUSDP1_LOCUS15580</name>
</gene>
<dbReference type="AlphaFoldDB" id="A0AAD2CZ22"/>
<dbReference type="EMBL" id="CAMPGE010015614">
    <property type="protein sequence ID" value="CAI2374228.1"/>
    <property type="molecule type" value="Genomic_DNA"/>
</dbReference>
<reference evidence="5" key="1">
    <citation type="submission" date="2023-07" db="EMBL/GenBank/DDBJ databases">
        <authorList>
            <consortium name="AG Swart"/>
            <person name="Singh M."/>
            <person name="Singh A."/>
            <person name="Seah K."/>
            <person name="Emmerich C."/>
        </authorList>
    </citation>
    <scope>NUCLEOTIDE SEQUENCE</scope>
    <source>
        <strain evidence="5">DP1</strain>
    </source>
</reference>
<dbReference type="PROSITE" id="PS00678">
    <property type="entry name" value="WD_REPEATS_1"/>
    <property type="match status" value="2"/>
</dbReference>
<dbReference type="InterPro" id="IPR019775">
    <property type="entry name" value="WD40_repeat_CS"/>
</dbReference>
<dbReference type="Gene3D" id="2.130.10.10">
    <property type="entry name" value="YVTN repeat-like/Quinoprotein amine dehydrogenase"/>
    <property type="match status" value="1"/>
</dbReference>
<evidence type="ECO:0000256" key="1">
    <source>
        <dbReference type="ARBA" id="ARBA00022574"/>
    </source>
</evidence>
<dbReference type="InterPro" id="IPR001680">
    <property type="entry name" value="WD40_rpt"/>
</dbReference>
<keyword evidence="1 3" id="KW-0853">WD repeat</keyword>
<dbReference type="PROSITE" id="PS50082">
    <property type="entry name" value="WD_REPEATS_2"/>
    <property type="match status" value="2"/>
</dbReference>
<name>A0AAD2CZ22_EUPCR</name>
<organism evidence="5 6">
    <name type="scientific">Euplotes crassus</name>
    <dbReference type="NCBI Taxonomy" id="5936"/>
    <lineage>
        <taxon>Eukaryota</taxon>
        <taxon>Sar</taxon>
        <taxon>Alveolata</taxon>
        <taxon>Ciliophora</taxon>
        <taxon>Intramacronucleata</taxon>
        <taxon>Spirotrichea</taxon>
        <taxon>Hypotrichia</taxon>
        <taxon>Euplotida</taxon>
        <taxon>Euplotidae</taxon>
        <taxon>Moneuplotes</taxon>
    </lineage>
</organism>
<dbReference type="Pfam" id="PF00400">
    <property type="entry name" value="WD40"/>
    <property type="match status" value="4"/>
</dbReference>
<evidence type="ECO:0000256" key="3">
    <source>
        <dbReference type="PROSITE-ProRule" id="PRU00221"/>
    </source>
</evidence>
<proteinExistence type="predicted"/>
<feature type="repeat" description="WD" evidence="3">
    <location>
        <begin position="77"/>
        <end position="118"/>
    </location>
</feature>
<dbReference type="SUPFAM" id="SSF50978">
    <property type="entry name" value="WD40 repeat-like"/>
    <property type="match status" value="1"/>
</dbReference>
<keyword evidence="6" id="KW-1185">Reference proteome</keyword>
<dbReference type="InterPro" id="IPR036322">
    <property type="entry name" value="WD40_repeat_dom_sf"/>
</dbReference>
<evidence type="ECO:0000256" key="2">
    <source>
        <dbReference type="ARBA" id="ARBA00022737"/>
    </source>
</evidence>
<keyword evidence="2" id="KW-0677">Repeat</keyword>
<sequence length="360" mass="40990">MYSKTKIPEWNGNKTTEKEDQYCEKGPEDTISKIQFSNVTRLEENPRFISCSSWDNMIKVWELDKSYLKIDIKHVGETSMDAPVLSHCWDPENAVLFGACADNKVKMWDVGKDTITQVAEHDYCANNVFYCFENNILITTGWDGHIKFWDLKDNKPVFDIDLSPLKIWTASYQYPCLVGCLSDNTIFAYHMDHITKKNQSKPDLETDSPLKFQTRSVEAFPDGDGYIVTSIEGRCGVKNIDWNYISRKQSEDFNFKCHRKNNTANDVYPVHQVSFNYKFKTFATCGGDGTYTIWDKDKRKRLKISGGCDSPITAVKMSPNGGMLAYGFGYDWSKGCVGAGSYGVGMFIHPTMEKEIKSSS</sequence>
<dbReference type="Proteomes" id="UP001295684">
    <property type="component" value="Unassembled WGS sequence"/>
</dbReference>
<evidence type="ECO:0000256" key="4">
    <source>
        <dbReference type="SAM" id="MobiDB-lite"/>
    </source>
</evidence>
<feature type="region of interest" description="Disordered" evidence="4">
    <location>
        <begin position="1"/>
        <end position="21"/>
    </location>
</feature>
<feature type="repeat" description="WD" evidence="3">
    <location>
        <begin position="118"/>
        <end position="159"/>
    </location>
</feature>
<comment type="caution">
    <text evidence="5">The sequence shown here is derived from an EMBL/GenBank/DDBJ whole genome shotgun (WGS) entry which is preliminary data.</text>
</comment>
<protein>
    <submittedName>
        <fullName evidence="5">Uncharacterized protein</fullName>
    </submittedName>
</protein>